<keyword evidence="4 7" id="KW-1133">Transmembrane helix</keyword>
<sequence length="465" mass="52822">MARIKASVDVLTDDPEFDLRCSGMFGKSAIPGGSDPKITAEYLEGSVASAIVIIFEWSDYQNFEPHIREGKNVFDVQKGAKSIWTGTFNSSGENEHIYYVNRTGYYCAGALRSVSDSADEFGVGIDWRNPYGELPAADYPKLPFYGLLSLVYLAIGIAWMALSIAHWRDILQVQNYISGVILFLMLEMAFNWGYWENFNIYGYPSNFLLGLVAILNAGRNSISFFMLLIVCMGYGVVKPTLGSTMNRCRALGVAHFIFGVIYAAGTMLINPDTTNPLVFLVIFPLAFTMTAFYIWTLQSITNTLQTLEIRRQNVKALMYKRLYRLLLFSVTVLGIFFLINTFNYTHREDMDWIAKYWQWRWFLLDGWLNVLYLIVFKLTQDDDMDLEINILRASENLGYDQVKYRGPSENTGENERLREGNESAIFDIGDHEEGDEFTKWDDEESTARASGGGSSSSQEPPAQQR</sequence>
<evidence type="ECO:0000256" key="5">
    <source>
        <dbReference type="ARBA" id="ARBA00023136"/>
    </source>
</evidence>
<evidence type="ECO:0000313" key="10">
    <source>
        <dbReference type="Proteomes" id="UP000789706"/>
    </source>
</evidence>
<accession>A0A9N9BKI0</accession>
<proteinExistence type="predicted"/>
<dbReference type="OrthoDB" id="19932at2759"/>
<dbReference type="PANTHER" id="PTHR21229">
    <property type="entry name" value="LUNG SEVEN TRANSMEMBRANE RECEPTOR"/>
    <property type="match status" value="1"/>
</dbReference>
<dbReference type="GO" id="GO:0016020">
    <property type="term" value="C:membrane"/>
    <property type="evidence" value="ECO:0007669"/>
    <property type="project" value="UniProtKB-SubCell"/>
</dbReference>
<protein>
    <submittedName>
        <fullName evidence="9">4558_t:CDS:1</fullName>
    </submittedName>
</protein>
<evidence type="ECO:0000313" key="9">
    <source>
        <dbReference type="EMBL" id="CAG8571218.1"/>
    </source>
</evidence>
<comment type="caution">
    <text evidence="9">The sequence shown here is derived from an EMBL/GenBank/DDBJ whole genome shotgun (WGS) entry which is preliminary data.</text>
</comment>
<feature type="transmembrane region" description="Helical" evidence="7">
    <location>
        <begin position="322"/>
        <end position="339"/>
    </location>
</feature>
<keyword evidence="2 7" id="KW-0812">Transmembrane</keyword>
<keyword evidence="5 7" id="KW-0472">Membrane</keyword>
<dbReference type="InterPro" id="IPR009637">
    <property type="entry name" value="GPR107/GPR108-like"/>
</dbReference>
<evidence type="ECO:0000256" key="7">
    <source>
        <dbReference type="SAM" id="Phobius"/>
    </source>
</evidence>
<keyword evidence="10" id="KW-1185">Reference proteome</keyword>
<dbReference type="PANTHER" id="PTHR21229:SF1">
    <property type="entry name" value="GH17801P"/>
    <property type="match status" value="1"/>
</dbReference>
<evidence type="ECO:0000256" key="1">
    <source>
        <dbReference type="ARBA" id="ARBA00004141"/>
    </source>
</evidence>
<evidence type="ECO:0000259" key="8">
    <source>
        <dbReference type="Pfam" id="PF06814"/>
    </source>
</evidence>
<dbReference type="GO" id="GO:0005794">
    <property type="term" value="C:Golgi apparatus"/>
    <property type="evidence" value="ECO:0007669"/>
    <property type="project" value="TreeGrafter"/>
</dbReference>
<name>A0A9N9BKI0_9GLOM</name>
<evidence type="ECO:0000256" key="2">
    <source>
        <dbReference type="ARBA" id="ARBA00022692"/>
    </source>
</evidence>
<feature type="transmembrane region" description="Helical" evidence="7">
    <location>
        <begin position="277"/>
        <end position="301"/>
    </location>
</feature>
<feature type="region of interest" description="Disordered" evidence="6">
    <location>
        <begin position="402"/>
        <end position="465"/>
    </location>
</feature>
<feature type="transmembrane region" description="Helical" evidence="7">
    <location>
        <begin position="359"/>
        <end position="376"/>
    </location>
</feature>
<gene>
    <name evidence="9" type="ORF">DEBURN_LOCUS8092</name>
</gene>
<dbReference type="EMBL" id="CAJVPK010001107">
    <property type="protein sequence ID" value="CAG8571218.1"/>
    <property type="molecule type" value="Genomic_DNA"/>
</dbReference>
<dbReference type="Pfam" id="PF06814">
    <property type="entry name" value="GOST_TM"/>
    <property type="match status" value="1"/>
</dbReference>
<evidence type="ECO:0000256" key="4">
    <source>
        <dbReference type="ARBA" id="ARBA00022989"/>
    </source>
</evidence>
<organism evidence="9 10">
    <name type="scientific">Diversispora eburnea</name>
    <dbReference type="NCBI Taxonomy" id="1213867"/>
    <lineage>
        <taxon>Eukaryota</taxon>
        <taxon>Fungi</taxon>
        <taxon>Fungi incertae sedis</taxon>
        <taxon>Mucoromycota</taxon>
        <taxon>Glomeromycotina</taxon>
        <taxon>Glomeromycetes</taxon>
        <taxon>Diversisporales</taxon>
        <taxon>Diversisporaceae</taxon>
        <taxon>Diversispora</taxon>
    </lineage>
</organism>
<reference evidence="9" key="1">
    <citation type="submission" date="2021-06" db="EMBL/GenBank/DDBJ databases">
        <authorList>
            <person name="Kallberg Y."/>
            <person name="Tangrot J."/>
            <person name="Rosling A."/>
        </authorList>
    </citation>
    <scope>NUCLEOTIDE SEQUENCE</scope>
    <source>
        <strain evidence="9">AZ414A</strain>
    </source>
</reference>
<comment type="subcellular location">
    <subcellularLocation>
        <location evidence="1">Membrane</location>
        <topology evidence="1">Multi-pass membrane protein</topology>
    </subcellularLocation>
</comment>
<dbReference type="AlphaFoldDB" id="A0A9N9BKI0"/>
<evidence type="ECO:0000256" key="6">
    <source>
        <dbReference type="SAM" id="MobiDB-lite"/>
    </source>
</evidence>
<feature type="transmembrane region" description="Helical" evidence="7">
    <location>
        <begin position="207"/>
        <end position="236"/>
    </location>
</feature>
<keyword evidence="3" id="KW-0732">Signal</keyword>
<feature type="transmembrane region" description="Helical" evidence="7">
    <location>
        <begin position="144"/>
        <end position="164"/>
    </location>
</feature>
<dbReference type="GO" id="GO:0005829">
    <property type="term" value="C:cytosol"/>
    <property type="evidence" value="ECO:0007669"/>
    <property type="project" value="GOC"/>
</dbReference>
<feature type="transmembrane region" description="Helical" evidence="7">
    <location>
        <begin position="248"/>
        <end position="265"/>
    </location>
</feature>
<dbReference type="Proteomes" id="UP000789706">
    <property type="component" value="Unassembled WGS sequence"/>
</dbReference>
<feature type="transmembrane region" description="Helical" evidence="7">
    <location>
        <begin position="176"/>
        <end position="195"/>
    </location>
</feature>
<feature type="compositionally biased region" description="Basic and acidic residues" evidence="6">
    <location>
        <begin position="428"/>
        <end position="440"/>
    </location>
</feature>
<dbReference type="InterPro" id="IPR053937">
    <property type="entry name" value="GOST_TM"/>
</dbReference>
<feature type="domain" description="GOST seven transmembrane" evidence="8">
    <location>
        <begin position="140"/>
        <end position="377"/>
    </location>
</feature>
<evidence type="ECO:0000256" key="3">
    <source>
        <dbReference type="ARBA" id="ARBA00022729"/>
    </source>
</evidence>
<dbReference type="GO" id="GO:0042147">
    <property type="term" value="P:retrograde transport, endosome to Golgi"/>
    <property type="evidence" value="ECO:0007669"/>
    <property type="project" value="TreeGrafter"/>
</dbReference>